<dbReference type="EMBL" id="JAFLCK010000034">
    <property type="protein sequence ID" value="MBN8662264.1"/>
    <property type="molecule type" value="Genomic_DNA"/>
</dbReference>
<evidence type="ECO:0000313" key="3">
    <source>
        <dbReference type="EMBL" id="MBN8662264.1"/>
    </source>
</evidence>
<dbReference type="AlphaFoldDB" id="A0A8J7P8U4"/>
<evidence type="ECO:0000256" key="2">
    <source>
        <dbReference type="SAM" id="Phobius"/>
    </source>
</evidence>
<protein>
    <submittedName>
        <fullName evidence="3">Uncharacterized protein</fullName>
    </submittedName>
</protein>
<keyword evidence="2" id="KW-0472">Membrane</keyword>
<dbReference type="Proteomes" id="UP000664277">
    <property type="component" value="Unassembled WGS sequence"/>
</dbReference>
<keyword evidence="2" id="KW-0812">Transmembrane</keyword>
<feature type="transmembrane region" description="Helical" evidence="2">
    <location>
        <begin position="49"/>
        <end position="68"/>
    </location>
</feature>
<organism evidence="3 4">
    <name type="scientific">Candidatus Obscuribacter phosphatis</name>
    <dbReference type="NCBI Taxonomy" id="1906157"/>
    <lineage>
        <taxon>Bacteria</taxon>
        <taxon>Bacillati</taxon>
        <taxon>Candidatus Melainabacteria</taxon>
        <taxon>Candidatus Obscuribacterales</taxon>
        <taxon>Candidatus Obscuribacteraceae</taxon>
        <taxon>Candidatus Obscuribacter</taxon>
    </lineage>
</organism>
<reference evidence="3" key="1">
    <citation type="submission" date="2021-02" db="EMBL/GenBank/DDBJ databases">
        <title>Genome-Resolved Metagenomics of a Microbial Community Performing Photosynthetic Biological Nutrient Removal.</title>
        <authorList>
            <person name="Mcdaniel E.A."/>
        </authorList>
    </citation>
    <scope>NUCLEOTIDE SEQUENCE</scope>
    <source>
        <strain evidence="3">UWPOB_OBS1</strain>
    </source>
</reference>
<comment type="caution">
    <text evidence="3">The sequence shown here is derived from an EMBL/GenBank/DDBJ whole genome shotgun (WGS) entry which is preliminary data.</text>
</comment>
<accession>A0A8J7P8U4</accession>
<sequence length="69" mass="7534">MAQARERQEDPACTTSNTTPRTKEIKLTGAVFGAMHRTSRIGQRSLAKLAWLTGLGILVASLFLVFMLA</sequence>
<evidence type="ECO:0000313" key="4">
    <source>
        <dbReference type="Proteomes" id="UP000664277"/>
    </source>
</evidence>
<name>A0A8J7P8U4_9BACT</name>
<feature type="compositionally biased region" description="Basic and acidic residues" evidence="1">
    <location>
        <begin position="1"/>
        <end position="10"/>
    </location>
</feature>
<feature type="region of interest" description="Disordered" evidence="1">
    <location>
        <begin position="1"/>
        <end position="20"/>
    </location>
</feature>
<gene>
    <name evidence="3" type="ORF">J0M35_17980</name>
</gene>
<keyword evidence="2" id="KW-1133">Transmembrane helix</keyword>
<proteinExistence type="predicted"/>
<evidence type="ECO:0000256" key="1">
    <source>
        <dbReference type="SAM" id="MobiDB-lite"/>
    </source>
</evidence>